<evidence type="ECO:0000256" key="1">
    <source>
        <dbReference type="ARBA" id="ARBA00005715"/>
    </source>
</evidence>
<accession>A0A6I7TP32</accession>
<comment type="caution">
    <text evidence="9">The sequence shown here is derived from an EMBL/GenBank/DDBJ whole genome shotgun (WGS) entry which is preliminary data.</text>
</comment>
<dbReference type="Pfam" id="PF07005">
    <property type="entry name" value="SBD_N"/>
    <property type="match status" value="1"/>
</dbReference>
<dbReference type="InterPro" id="IPR042213">
    <property type="entry name" value="NBD_C_sf"/>
</dbReference>
<feature type="domain" description="Four-carbon acid sugar kinase nucleotide binding" evidence="8">
    <location>
        <begin position="250"/>
        <end position="411"/>
    </location>
</feature>
<reference evidence="10 12" key="2">
    <citation type="submission" date="2019-06" db="EMBL/GenBank/DDBJ databases">
        <title>Genome sequence analysis of &gt;100 Bacillus licheniformis strains suggests intrinsic resistance to this species.</title>
        <authorList>
            <person name="Wels M."/>
            <person name="Siezen R.J."/>
            <person name="Johansen E."/>
            <person name="Stuer-Lauridsen B."/>
            <person name="Bjerre K."/>
            <person name="Nielsen B.K.K."/>
        </authorList>
    </citation>
    <scope>NUCLEOTIDE SEQUENCE [LARGE SCALE GENOMIC DNA]</scope>
    <source>
        <strain evidence="10 12">BAC-15381</strain>
    </source>
</reference>
<dbReference type="Gene3D" id="3.40.980.20">
    <property type="entry name" value="Four-carbon acid sugar kinase, nucleotide binding domain"/>
    <property type="match status" value="1"/>
</dbReference>
<dbReference type="GO" id="GO:0016301">
    <property type="term" value="F:kinase activity"/>
    <property type="evidence" value="ECO:0007669"/>
    <property type="project" value="UniProtKB-KW"/>
</dbReference>
<dbReference type="InterPro" id="IPR031475">
    <property type="entry name" value="NBD_C"/>
</dbReference>
<dbReference type="EMBL" id="NILF01000039">
    <property type="protein sequence ID" value="TWL38292.1"/>
    <property type="molecule type" value="Genomic_DNA"/>
</dbReference>
<evidence type="ECO:0000256" key="4">
    <source>
        <dbReference type="ARBA" id="ARBA00022777"/>
    </source>
</evidence>
<keyword evidence="6" id="KW-0119">Carbohydrate metabolism</keyword>
<protein>
    <recommendedName>
        <fullName evidence="13">Four-carbon acid sugar kinase family protein</fullName>
    </recommendedName>
</protein>
<name>A0A6I7TP32_9BACI</name>
<dbReference type="AlphaFoldDB" id="A0A6I7TP32"/>
<evidence type="ECO:0000259" key="8">
    <source>
        <dbReference type="Pfam" id="PF17042"/>
    </source>
</evidence>
<keyword evidence="2" id="KW-0808">Transferase</keyword>
<evidence type="ECO:0008006" key="13">
    <source>
        <dbReference type="Google" id="ProtNLM"/>
    </source>
</evidence>
<evidence type="ECO:0000256" key="3">
    <source>
        <dbReference type="ARBA" id="ARBA00022741"/>
    </source>
</evidence>
<evidence type="ECO:0000313" key="12">
    <source>
        <dbReference type="Proteomes" id="UP000429980"/>
    </source>
</evidence>
<dbReference type="GO" id="GO:0005524">
    <property type="term" value="F:ATP binding"/>
    <property type="evidence" value="ECO:0007669"/>
    <property type="project" value="UniProtKB-KW"/>
</dbReference>
<evidence type="ECO:0000313" key="11">
    <source>
        <dbReference type="Proteomes" id="UP000185604"/>
    </source>
</evidence>
<dbReference type="Gene3D" id="3.40.50.10840">
    <property type="entry name" value="Putative sugar-binding, N-terminal domain"/>
    <property type="match status" value="1"/>
</dbReference>
<evidence type="ECO:0000313" key="9">
    <source>
        <dbReference type="EMBL" id="OLF98747.1"/>
    </source>
</evidence>
<dbReference type="RefSeq" id="WP_023856342.1">
    <property type="nucleotide sequence ID" value="NZ_CP068988.1"/>
</dbReference>
<organism evidence="9 11">
    <name type="scientific">Bacillus paralicheniformis</name>
    <dbReference type="NCBI Taxonomy" id="1648923"/>
    <lineage>
        <taxon>Bacteria</taxon>
        <taxon>Bacillati</taxon>
        <taxon>Bacillota</taxon>
        <taxon>Bacilli</taxon>
        <taxon>Bacillales</taxon>
        <taxon>Bacillaceae</taxon>
        <taxon>Bacillus</taxon>
    </lineage>
</organism>
<evidence type="ECO:0000256" key="2">
    <source>
        <dbReference type="ARBA" id="ARBA00022679"/>
    </source>
</evidence>
<evidence type="ECO:0000313" key="10">
    <source>
        <dbReference type="EMBL" id="TWL38292.1"/>
    </source>
</evidence>
<gene>
    <name evidence="9" type="ORF">B4121_0274</name>
    <name evidence="10" type="ORF">CHCC15381_0049</name>
</gene>
<dbReference type="InterPro" id="IPR037051">
    <property type="entry name" value="4-carb_acid_sugar_kinase_N_sf"/>
</dbReference>
<sequence length="423" mass="46419">MKIAIIADDLTGANDCGGQLVHYGMDVSVKLDAEFTRRETEGVVIFNTDSRSLSAAEAKATVKNISEHISRQSFDIVYKKIDSTMRGNIGAELQAMHEVFQPDFVLIAPGYPQNGRQVIGGVHYVNGVKLEETEAANDPKTPVAESNIQRLIEKQTRNKSGHLSYEDIRRGHGHVRNKLERFRAEGISYVTADSVHESDLQDLALILESLPYSIILAGSAGLMSCLPKAFNLKERELGQTVPFSDQPIMFVVGSMSRKGREQLHELFAGRAAEKIEMRSERVLCGGAEKRNEFERLKERAADVRRRSKHIVLCTSDNAAETQKIGESRGLTPVQTSNAVSGALGELAGELIQAFHVRRLFLTGGDTAYQVLHQLRIHEIRLLDEVEPGIPLGAAGEELYIVTKAGNFGSRSVMASAAIKLQGG</sequence>
<keyword evidence="5" id="KW-0067">ATP-binding</keyword>
<evidence type="ECO:0000256" key="5">
    <source>
        <dbReference type="ARBA" id="ARBA00022840"/>
    </source>
</evidence>
<dbReference type="EMBL" id="LKPO01000001">
    <property type="protein sequence ID" value="OLF98747.1"/>
    <property type="molecule type" value="Genomic_DNA"/>
</dbReference>
<dbReference type="Pfam" id="PF17042">
    <property type="entry name" value="NBD_C"/>
    <property type="match status" value="1"/>
</dbReference>
<keyword evidence="3" id="KW-0547">Nucleotide-binding</keyword>
<dbReference type="Proteomes" id="UP000185604">
    <property type="component" value="Unassembled WGS sequence"/>
</dbReference>
<evidence type="ECO:0000259" key="7">
    <source>
        <dbReference type="Pfam" id="PF07005"/>
    </source>
</evidence>
<keyword evidence="4" id="KW-0418">Kinase</keyword>
<reference evidence="9 11" key="1">
    <citation type="journal article" date="2016" name="Front. Microbiol.">
        <title>High-Level Heat Resistance of Spores of Bacillus amyloliquefaciens and Bacillus licheniformis Results from the Presence of a spoVA Operon in a Tn1546 Transposon.</title>
        <authorList>
            <person name="Berendsen E.M."/>
            <person name="Koning R.A."/>
            <person name="Boekhorst J."/>
            <person name="de Jong A."/>
            <person name="Kuipers O.P."/>
            <person name="Wells-Bennik M.H."/>
        </authorList>
    </citation>
    <scope>NUCLEOTIDE SEQUENCE [LARGE SCALE GENOMIC DNA]</scope>
    <source>
        <strain evidence="9 11">B4121</strain>
    </source>
</reference>
<feature type="domain" description="Four-carbon acid sugar kinase N-terminal" evidence="7">
    <location>
        <begin position="3"/>
        <end position="225"/>
    </location>
</feature>
<keyword evidence="12" id="KW-1185">Reference proteome</keyword>
<proteinExistence type="inferred from homology"/>
<dbReference type="SUPFAM" id="SSF142764">
    <property type="entry name" value="YgbK-like"/>
    <property type="match status" value="1"/>
</dbReference>
<comment type="similarity">
    <text evidence="1">Belongs to the four-carbon acid sugar kinase family.</text>
</comment>
<dbReference type="InterPro" id="IPR010737">
    <property type="entry name" value="4-carb_acid_sugar_kinase_N"/>
</dbReference>
<dbReference type="Proteomes" id="UP000429980">
    <property type="component" value="Unassembled WGS sequence"/>
</dbReference>
<evidence type="ECO:0000256" key="6">
    <source>
        <dbReference type="ARBA" id="ARBA00023277"/>
    </source>
</evidence>